<evidence type="ECO:0000313" key="3">
    <source>
        <dbReference type="Proteomes" id="UP000430519"/>
    </source>
</evidence>
<name>A0A6I4YAH9_9DEIO</name>
<evidence type="ECO:0000313" key="2">
    <source>
        <dbReference type="EMBL" id="MXV19369.1"/>
    </source>
</evidence>
<keyword evidence="1" id="KW-1133">Transmembrane helix</keyword>
<dbReference type="Proteomes" id="UP000430519">
    <property type="component" value="Unassembled WGS sequence"/>
</dbReference>
<dbReference type="AlphaFoldDB" id="A0A6I4YAH9"/>
<protein>
    <submittedName>
        <fullName evidence="2">Uncharacterized protein</fullName>
    </submittedName>
</protein>
<comment type="caution">
    <text evidence="2">The sequence shown here is derived from an EMBL/GenBank/DDBJ whole genome shotgun (WGS) entry which is preliminary data.</text>
</comment>
<keyword evidence="1" id="KW-0472">Membrane</keyword>
<organism evidence="2 3">
    <name type="scientific">Deinococcus xianganensis</name>
    <dbReference type="NCBI Taxonomy" id="1507289"/>
    <lineage>
        <taxon>Bacteria</taxon>
        <taxon>Thermotogati</taxon>
        <taxon>Deinococcota</taxon>
        <taxon>Deinococci</taxon>
        <taxon>Deinococcales</taxon>
        <taxon>Deinococcaceae</taxon>
        <taxon>Deinococcus</taxon>
    </lineage>
</organism>
<proteinExistence type="predicted"/>
<gene>
    <name evidence="2" type="ORF">GLX28_06935</name>
</gene>
<sequence>MQILSRLIVTFGIIILIAAALLLGKDVIDINQLHAVAYANKSNEGPSPVNNVMITAGLAALGGLLTGLGVTLPARRPRVRTPH</sequence>
<evidence type="ECO:0000256" key="1">
    <source>
        <dbReference type="SAM" id="Phobius"/>
    </source>
</evidence>
<dbReference type="EMBL" id="WVHK01000018">
    <property type="protein sequence ID" value="MXV19369.1"/>
    <property type="molecule type" value="Genomic_DNA"/>
</dbReference>
<feature type="transmembrane region" description="Helical" evidence="1">
    <location>
        <begin position="52"/>
        <end position="74"/>
    </location>
</feature>
<dbReference type="RefSeq" id="WP_160977994.1">
    <property type="nucleotide sequence ID" value="NZ_WVHK01000018.1"/>
</dbReference>
<keyword evidence="1" id="KW-0812">Transmembrane</keyword>
<accession>A0A6I4YAH9</accession>
<keyword evidence="3" id="KW-1185">Reference proteome</keyword>
<reference evidence="2 3" key="1">
    <citation type="submission" date="2019-11" db="EMBL/GenBank/DDBJ databases">
        <title>Genome sequence of Deinococcus xianganensis Y35, AI-2 producing algicidal bacterium, isolated from lake water.</title>
        <authorList>
            <person name="Li Y."/>
        </authorList>
    </citation>
    <scope>NUCLEOTIDE SEQUENCE [LARGE SCALE GENOMIC DNA]</scope>
    <source>
        <strain evidence="2 3">Y35</strain>
    </source>
</reference>
<feature type="transmembrane region" description="Helical" evidence="1">
    <location>
        <begin position="7"/>
        <end position="24"/>
    </location>
</feature>